<name>A0AAU0URH8_9FIRM</name>
<dbReference type="AlphaFoldDB" id="A0AAU0URH8"/>
<keyword evidence="1" id="KW-0472">Membrane</keyword>
<dbReference type="NCBIfam" id="NF038403">
    <property type="entry name" value="perm_prefix_1"/>
    <property type="match status" value="1"/>
</dbReference>
<organism evidence="2 3">
    <name type="scientific">Metallumcola ferriviriculae</name>
    <dbReference type="NCBI Taxonomy" id="3039180"/>
    <lineage>
        <taxon>Bacteria</taxon>
        <taxon>Bacillati</taxon>
        <taxon>Bacillota</taxon>
        <taxon>Clostridia</taxon>
        <taxon>Neomoorellales</taxon>
        <taxon>Desulfitibacteraceae</taxon>
        <taxon>Metallumcola</taxon>
    </lineage>
</organism>
<evidence type="ECO:0000313" key="3">
    <source>
        <dbReference type="Proteomes" id="UP001329915"/>
    </source>
</evidence>
<proteinExistence type="predicted"/>
<dbReference type="KEGG" id="dbc:MFMK1_003580"/>
<keyword evidence="3" id="KW-1185">Reference proteome</keyword>
<evidence type="ECO:0000313" key="2">
    <source>
        <dbReference type="EMBL" id="WRO23712.1"/>
    </source>
</evidence>
<gene>
    <name evidence="2" type="ORF">MFMK1_003580</name>
</gene>
<accession>A0AAU0URH8</accession>
<dbReference type="EMBL" id="CP121694">
    <property type="protein sequence ID" value="WRO23712.1"/>
    <property type="molecule type" value="Genomic_DNA"/>
</dbReference>
<feature type="transmembrane region" description="Helical" evidence="1">
    <location>
        <begin position="76"/>
        <end position="97"/>
    </location>
</feature>
<dbReference type="RefSeq" id="WP_366923088.1">
    <property type="nucleotide sequence ID" value="NZ_CP121694.1"/>
</dbReference>
<dbReference type="Proteomes" id="UP001329915">
    <property type="component" value="Chromosome"/>
</dbReference>
<keyword evidence="1" id="KW-0812">Transmembrane</keyword>
<reference evidence="2 3" key="1">
    <citation type="submission" date="2023-04" db="EMBL/GenBank/DDBJ databases">
        <authorList>
            <person name="Hsu D."/>
        </authorList>
    </citation>
    <scope>NUCLEOTIDE SEQUENCE [LARGE SCALE GENOMIC DNA]</scope>
    <source>
        <strain evidence="2 3">MK1</strain>
    </source>
</reference>
<protein>
    <submittedName>
        <fullName evidence="2">Permease prefix domain 1-containing protein</fullName>
    </submittedName>
</protein>
<keyword evidence="1" id="KW-1133">Transmembrane helix</keyword>
<sequence>MPSSKRDKFLEEVLCYVKFPFDREEIKSELECHLSDKMNYYNEQGYDEEKAEQLAISDMGDAKEIGTELNKQHNSFLGWVWAITTVMMVLFAAWNLYILGGPLVSNLFSSPVNGIPKSDVVYKIDVDKRVKLDDTVINFTDVIYEKNGDMNISYEYYDSKLWGTGWSFGGIGNVTDNLGNEYYEGSSYGRGGIKTKVRRTLENFSKKAGTLIISYDRYNRTYRVEIPLKTGDSNE</sequence>
<evidence type="ECO:0000256" key="1">
    <source>
        <dbReference type="SAM" id="Phobius"/>
    </source>
</evidence>
<dbReference type="InterPro" id="IPR047928">
    <property type="entry name" value="Perm_prefix_1"/>
</dbReference>